<comment type="function">
    <text evidence="6">Component of the sequence-specific heterotrimeric transcription factor (NF-Y) which specifically recognizes a 5'-CCAAT-3' box motif found in the promoters of its target genes.</text>
</comment>
<keyword evidence="9" id="KW-1185">Reference proteome</keyword>
<evidence type="ECO:0000256" key="1">
    <source>
        <dbReference type="ARBA" id="ARBA00004123"/>
    </source>
</evidence>
<evidence type="ECO:0000256" key="4">
    <source>
        <dbReference type="ARBA" id="ARBA00023163"/>
    </source>
</evidence>
<keyword evidence="5 6" id="KW-0539">Nucleus</keyword>
<protein>
    <recommendedName>
        <fullName evidence="6">Transcriptional activator HAP2</fullName>
    </recommendedName>
</protein>
<proteinExistence type="inferred from homology"/>
<dbReference type="Proteomes" id="UP000243308">
    <property type="component" value="Unassembled WGS sequence"/>
</dbReference>
<dbReference type="EMBL" id="KN042432">
    <property type="protein sequence ID" value="KFH62288.1"/>
    <property type="molecule type" value="Genomic_DNA"/>
</dbReference>
<comment type="similarity">
    <text evidence="6">Belongs to the NFYA/HAP2 subunit family.</text>
</comment>
<reference evidence="8 9" key="1">
    <citation type="submission" date="2011-02" db="EMBL/GenBank/DDBJ databases">
        <title>The Genome Sequence of Mortierella verticillata NRRL 6337.</title>
        <authorList>
            <consortium name="The Broad Institute Genome Sequencing Platform"/>
            <person name="Russ C."/>
            <person name="Cuomo C."/>
            <person name="Burger G."/>
            <person name="Gray M.W."/>
            <person name="Holland P.W.H."/>
            <person name="King N."/>
            <person name="Lang F.B.F."/>
            <person name="Roger A.J."/>
            <person name="Ruiz-Trillo I."/>
            <person name="Young S.K."/>
            <person name="Zeng Q."/>
            <person name="Gargeya S."/>
            <person name="Alvarado L."/>
            <person name="Berlin A."/>
            <person name="Chapman S.B."/>
            <person name="Chen Z."/>
            <person name="Freedman E."/>
            <person name="Gellesch M."/>
            <person name="Goldberg J."/>
            <person name="Griggs A."/>
            <person name="Gujja S."/>
            <person name="Heilman E."/>
            <person name="Heiman D."/>
            <person name="Howarth C."/>
            <person name="Mehta T."/>
            <person name="Neiman D."/>
            <person name="Pearson M."/>
            <person name="Roberts A."/>
            <person name="Saif S."/>
            <person name="Shea T."/>
            <person name="Shenoy N."/>
            <person name="Sisk P."/>
            <person name="Stolte C."/>
            <person name="Sykes S."/>
            <person name="White J."/>
            <person name="Yandava C."/>
            <person name="Haas B."/>
            <person name="Nusbaum C."/>
            <person name="Birren B."/>
        </authorList>
    </citation>
    <scope>NUCLEOTIDE SEQUENCE [LARGE SCALE GENOMIC DNA]</scope>
    <source>
        <strain evidence="8 9">NRRL 6337</strain>
    </source>
</reference>
<feature type="compositionally biased region" description="Low complexity" evidence="7">
    <location>
        <begin position="16"/>
        <end position="31"/>
    </location>
</feature>
<dbReference type="PROSITE" id="PS51152">
    <property type="entry name" value="NFYA_HAP2_2"/>
    <property type="match status" value="1"/>
</dbReference>
<dbReference type="GO" id="GO:0003700">
    <property type="term" value="F:DNA-binding transcription factor activity"/>
    <property type="evidence" value="ECO:0007669"/>
    <property type="project" value="UniProtKB-UniRule"/>
</dbReference>
<comment type="subcellular location">
    <subcellularLocation>
        <location evidence="1 6">Nucleus</location>
    </subcellularLocation>
</comment>
<evidence type="ECO:0000256" key="2">
    <source>
        <dbReference type="ARBA" id="ARBA00023015"/>
    </source>
</evidence>
<evidence type="ECO:0000256" key="5">
    <source>
        <dbReference type="ARBA" id="ARBA00023242"/>
    </source>
</evidence>
<feature type="region of interest" description="Disordered" evidence="7">
    <location>
        <begin position="158"/>
        <end position="209"/>
    </location>
</feature>
<dbReference type="AlphaFoldDB" id="A0A086TK11"/>
<evidence type="ECO:0000256" key="3">
    <source>
        <dbReference type="ARBA" id="ARBA00023125"/>
    </source>
</evidence>
<name>A0A086TK11_9FUNG</name>
<evidence type="ECO:0000313" key="8">
    <source>
        <dbReference type="EMBL" id="KFH62288.1"/>
    </source>
</evidence>
<gene>
    <name evidence="8" type="ORF">MVEG_11499</name>
</gene>
<dbReference type="OrthoDB" id="1097733at2759"/>
<accession>A0A086TK11</accession>
<dbReference type="PRINTS" id="PR00616">
    <property type="entry name" value="CCAATSUBUNTB"/>
</dbReference>
<dbReference type="Pfam" id="PF02045">
    <property type="entry name" value="CBFB_NFYA"/>
    <property type="match status" value="1"/>
</dbReference>
<dbReference type="SMART" id="SM00521">
    <property type="entry name" value="CBF"/>
    <property type="match status" value="1"/>
</dbReference>
<organism evidence="8 9">
    <name type="scientific">Podila verticillata NRRL 6337</name>
    <dbReference type="NCBI Taxonomy" id="1069443"/>
    <lineage>
        <taxon>Eukaryota</taxon>
        <taxon>Fungi</taxon>
        <taxon>Fungi incertae sedis</taxon>
        <taxon>Mucoromycota</taxon>
        <taxon>Mortierellomycotina</taxon>
        <taxon>Mortierellomycetes</taxon>
        <taxon>Mortierellales</taxon>
        <taxon>Mortierellaceae</taxon>
        <taxon>Podila</taxon>
    </lineage>
</organism>
<evidence type="ECO:0000256" key="7">
    <source>
        <dbReference type="SAM" id="MobiDB-lite"/>
    </source>
</evidence>
<evidence type="ECO:0000256" key="6">
    <source>
        <dbReference type="RuleBase" id="RU367155"/>
    </source>
</evidence>
<comment type="subunit">
    <text evidence="6">Heterotrimer.</text>
</comment>
<keyword evidence="2 6" id="KW-0805">Transcription regulation</keyword>
<feature type="compositionally biased region" description="Low complexity" evidence="7">
    <location>
        <begin position="190"/>
        <end position="209"/>
    </location>
</feature>
<dbReference type="InterPro" id="IPR001289">
    <property type="entry name" value="NFYA"/>
</dbReference>
<feature type="compositionally biased region" description="Basic and acidic residues" evidence="7">
    <location>
        <begin position="178"/>
        <end position="189"/>
    </location>
</feature>
<keyword evidence="4 6" id="KW-0804">Transcription</keyword>
<evidence type="ECO:0000313" key="9">
    <source>
        <dbReference type="Proteomes" id="UP000243308"/>
    </source>
</evidence>
<keyword evidence="3 6" id="KW-0238">DNA-binding</keyword>
<dbReference type="GO" id="GO:0005634">
    <property type="term" value="C:nucleus"/>
    <property type="evidence" value="ECO:0007669"/>
    <property type="project" value="UniProtKB-SubCell"/>
</dbReference>
<dbReference type="PANTHER" id="PTHR12632">
    <property type="entry name" value="TRANSCRIPTION FACTOR NF-Y ALPHA-RELATED"/>
    <property type="match status" value="1"/>
</dbReference>
<sequence length="209" mass="23691">MTQTSSHSSPQHNEHPSPSVSASPAPSSSSADKGSHSYEQMPATYAAAPAGVLVVDPHMMPQAYVLGQVAEEAPRAEEQEEPLYVNAKQYHRILKRRAARASLEAEQNRLLQRGRKYLHESRHKHAMRRPRGPGGRFLTAAEIAALEERDAKQNVFEGGYQGTEGRYDTHTSLSTYQMEHHRQQLKQEEILQQQQEQQQQQQQRLYQQG</sequence>
<feature type="region of interest" description="Disordered" evidence="7">
    <location>
        <begin position="1"/>
        <end position="38"/>
    </location>
</feature>
<dbReference type="GO" id="GO:0003677">
    <property type="term" value="F:DNA binding"/>
    <property type="evidence" value="ECO:0007669"/>
    <property type="project" value="UniProtKB-KW"/>
</dbReference>
<feature type="compositionally biased region" description="Polar residues" evidence="7">
    <location>
        <begin position="1"/>
        <end position="11"/>
    </location>
</feature>
<dbReference type="Gene3D" id="6.10.250.2430">
    <property type="match status" value="1"/>
</dbReference>